<feature type="non-terminal residue" evidence="1">
    <location>
        <position position="37"/>
    </location>
</feature>
<reference evidence="1" key="1">
    <citation type="submission" date="2018-05" db="EMBL/GenBank/DDBJ databases">
        <authorList>
            <person name="Lanie J.A."/>
            <person name="Ng W.-L."/>
            <person name="Kazmierczak K.M."/>
            <person name="Andrzejewski T.M."/>
            <person name="Davidsen T.M."/>
            <person name="Wayne K.J."/>
            <person name="Tettelin H."/>
            <person name="Glass J.I."/>
            <person name="Rusch D."/>
            <person name="Podicherti R."/>
            <person name="Tsui H.-C.T."/>
            <person name="Winkler M.E."/>
        </authorList>
    </citation>
    <scope>NUCLEOTIDE SEQUENCE</scope>
</reference>
<protein>
    <submittedName>
        <fullName evidence="1">Uncharacterized protein</fullName>
    </submittedName>
</protein>
<gene>
    <name evidence="1" type="ORF">METZ01_LOCUS414861</name>
</gene>
<organism evidence="1">
    <name type="scientific">marine metagenome</name>
    <dbReference type="NCBI Taxonomy" id="408172"/>
    <lineage>
        <taxon>unclassified sequences</taxon>
        <taxon>metagenomes</taxon>
        <taxon>ecological metagenomes</taxon>
    </lineage>
</organism>
<evidence type="ECO:0000313" key="1">
    <source>
        <dbReference type="EMBL" id="SVD62007.1"/>
    </source>
</evidence>
<name>A0A382WT33_9ZZZZ</name>
<proteinExistence type="predicted"/>
<accession>A0A382WT33</accession>
<sequence length="37" mass="3954">MSVSTEGMNCYRVRASPTLLPVRTTPGSMILMGHCGV</sequence>
<dbReference type="EMBL" id="UINC01162315">
    <property type="protein sequence ID" value="SVD62007.1"/>
    <property type="molecule type" value="Genomic_DNA"/>
</dbReference>
<dbReference type="AlphaFoldDB" id="A0A382WT33"/>